<dbReference type="AlphaFoldDB" id="F8E598"/>
<dbReference type="KEGG" id="fsi:Flexsi_0934"/>
<dbReference type="Proteomes" id="UP000006621">
    <property type="component" value="Chromosome"/>
</dbReference>
<dbReference type="OrthoDB" id="9778643at2"/>
<reference evidence="3" key="2">
    <citation type="submission" date="2011-06" db="EMBL/GenBank/DDBJ databases">
        <title>The complete genome of Flexistipes sinusarabici DSM 4947.</title>
        <authorList>
            <person name="Lucas S."/>
            <person name="Han J."/>
            <person name="Lapidus A."/>
            <person name="Bruce D."/>
            <person name="Goodwin L."/>
            <person name="Pitluck S."/>
            <person name="Peters L."/>
            <person name="Kyrpides N."/>
            <person name="Mavromatis K."/>
            <person name="Ivanova N."/>
            <person name="Mikhailova N."/>
            <person name="Chertkov O."/>
            <person name="Detter J.C."/>
            <person name="Tapia R."/>
            <person name="Han C."/>
            <person name="Land M."/>
            <person name="Hauser L."/>
            <person name="Markowitz V."/>
            <person name="Cheng J.-F."/>
            <person name="Hugenholtz P."/>
            <person name="Woyke T."/>
            <person name="Wu D."/>
            <person name="Spring S."/>
            <person name="Schroeder M."/>
            <person name="Brambilla E."/>
            <person name="Klenk H.-P."/>
            <person name="Eisen J.A."/>
        </authorList>
    </citation>
    <scope>NUCLEOTIDE SEQUENCE [LARGE SCALE GENOMIC DNA]</scope>
    <source>
        <strain evidence="3">DSM 4947 / MAS 10</strain>
    </source>
</reference>
<keyword evidence="1" id="KW-0732">Signal</keyword>
<keyword evidence="3" id="KW-1185">Reference proteome</keyword>
<dbReference type="EMBL" id="CP002858">
    <property type="protein sequence ID" value="AEI14594.1"/>
    <property type="molecule type" value="Genomic_DNA"/>
</dbReference>
<accession>F8E598</accession>
<evidence type="ECO:0000313" key="3">
    <source>
        <dbReference type="Proteomes" id="UP000006621"/>
    </source>
</evidence>
<dbReference type="RefSeq" id="WP_013886084.1">
    <property type="nucleotide sequence ID" value="NC_015672.1"/>
</dbReference>
<name>F8E598_FLESM</name>
<gene>
    <name evidence="2" type="ordered locus">Flexsi_0934</name>
</gene>
<feature type="signal peptide" evidence="1">
    <location>
        <begin position="1"/>
        <end position="23"/>
    </location>
</feature>
<organism evidence="2 3">
    <name type="scientific">Flexistipes sinusarabici (strain ATCC 49648 / DSM 4947 / MAS 10)</name>
    <dbReference type="NCBI Taxonomy" id="717231"/>
    <lineage>
        <taxon>Bacteria</taxon>
        <taxon>Pseudomonadati</taxon>
        <taxon>Deferribacterota</taxon>
        <taxon>Deferribacteres</taxon>
        <taxon>Deferribacterales</taxon>
        <taxon>Flexistipitaceae</taxon>
        <taxon>Flexistipes</taxon>
    </lineage>
</organism>
<evidence type="ECO:0008006" key="4">
    <source>
        <dbReference type="Google" id="ProtNLM"/>
    </source>
</evidence>
<dbReference type="HOGENOM" id="CLU_420786_0_0_0"/>
<evidence type="ECO:0000256" key="1">
    <source>
        <dbReference type="SAM" id="SignalP"/>
    </source>
</evidence>
<evidence type="ECO:0000313" key="2">
    <source>
        <dbReference type="EMBL" id="AEI14594.1"/>
    </source>
</evidence>
<reference evidence="2 3" key="1">
    <citation type="journal article" date="2011" name="Stand. Genomic Sci.">
        <title>Genome sequence of the moderately thermophilic halophile Flexistipes sinusarabici strain (MAS10).</title>
        <authorList>
            <person name="Lapidus A."/>
            <person name="Chertkov O."/>
            <person name="Nolan M."/>
            <person name="Lucas S."/>
            <person name="Hammon N."/>
            <person name="Deshpande S."/>
            <person name="Cheng J.F."/>
            <person name="Tapia R."/>
            <person name="Han C."/>
            <person name="Goodwin L."/>
            <person name="Pitluck S."/>
            <person name="Liolios K."/>
            <person name="Pagani I."/>
            <person name="Ivanova N."/>
            <person name="Huntemann M."/>
            <person name="Mavromatis K."/>
            <person name="Mikhailova N."/>
            <person name="Pati A."/>
            <person name="Chen A."/>
            <person name="Palaniappan K."/>
            <person name="Land M."/>
            <person name="Hauser L."/>
            <person name="Brambilla E.M."/>
            <person name="Rohde M."/>
            <person name="Abt B."/>
            <person name="Spring S."/>
            <person name="Goker M."/>
            <person name="Bristow J."/>
            <person name="Eisen J.A."/>
            <person name="Markowitz V."/>
            <person name="Hugenholtz P."/>
            <person name="Kyrpides N.C."/>
            <person name="Klenk H.P."/>
            <person name="Woyke T."/>
        </authorList>
    </citation>
    <scope>NUCLEOTIDE SEQUENCE [LARGE SCALE GENOMIC DNA]</scope>
    <source>
        <strain evidence="3">DSM 4947 / MAS 10</strain>
    </source>
</reference>
<sequence length="651" mass="70627">MYRKILLVLAVCFAFYYTGCSNSSDSSSNNVDEQVQISGKVIDGYVSNAEVKVYSDSSFENIIGSGVTDTDGDFSINVNSVDMPSKIYLKSFGGIDNDTGLVAPTMVFIGELNDNNSYNISPLTNEIFKEFAFKDTGLDITQAAENFANLIGMGDNVSGLYSDPVSDPELMEKLNKILFSGTLLSSLPPGEYRAIGLGVCDNTTGQAGINIGDTGYSNLWDNLTDLGLIYDNLTVSNQRKLFYQDMPLGLINGGTMMFNSPSVTGVMNLEAFGGGFGLVVNHGSISDDGSNICLAVTSMLPSNFQTSQKLMDKVQSYYSGEKRFIFSDVFGDGNDIGYGSFNISEIYDNGTIIADNMTVSLASGGGLIYPTFKRGQIIPAGSGVLSNVAMLEFSESNNVDIYLLQHIGTRAGISIIINNGTIETVGTAYMSDNESFVNMEAGDYQATLADLDLSNGKIEPYTDNITVYDNGTVKIDSGDTLYLNGDFIGFAYDTGHGIYEMFESGAGQGWEVDNSTGKKYMALTVGYFKKDGENAPDFNGKLNLAVRRILDIKDNGTVSLITTLPFERGSMVIDGNKAYTTITYLDPDTNEERTVTPTFDVDKSYGLYHMHGYDYEDNDNVSIYWPVGGNKALFRVDYDGGVEVGEAYITY</sequence>
<protein>
    <recommendedName>
        <fullName evidence="4">Carboxypeptidase regulatory-like domain-containing protein</fullName>
    </recommendedName>
</protein>
<feature type="chain" id="PRO_5003375523" description="Carboxypeptidase regulatory-like domain-containing protein" evidence="1">
    <location>
        <begin position="24"/>
        <end position="651"/>
    </location>
</feature>
<proteinExistence type="predicted"/>